<evidence type="ECO:0000259" key="3">
    <source>
        <dbReference type="Pfam" id="PF18303"/>
    </source>
</evidence>
<evidence type="ECO:0000313" key="4">
    <source>
        <dbReference type="EMBL" id="KAJ9631436.1"/>
    </source>
</evidence>
<keyword evidence="1" id="KW-0472">Membrane</keyword>
<keyword evidence="1" id="KW-0812">Transmembrane</keyword>
<evidence type="ECO:0008006" key="5">
    <source>
        <dbReference type="Google" id="ProtNLM"/>
    </source>
</evidence>
<sequence length="377" mass="40399">MSWNSKLQEWGSLLVHRYARRRHPSRYLIWAGATIVVATLAGGWTFGVRGSAGAFHLAGFATTSDGLPKHWLIAVLLVGLALVLLGAGVSIFDWRSSTKAAQRSAVVVVELRGLIDTSDKPLLASVPRAIIGQRLDALIDVRVLTAAGAIEEAVRRVTGVPDLVRRLRGSRGLSDVQVVVGGVLQVPLLFLAGVLLDDEGRVVPFDWNRVAEAWMPLDQADDGERFSMSGMDALPDGSSHAVLAISASYRTDAHAIKETFGDAPVVSLSLANPLPDTLWSGAKQEALASQFTATVAALGNRGIRRVSLVLAASSTLALRIGRAYDRRNMPEIACFQYERMSKPGYPWSVLIGPSNVEVISSESDMRAACGFGHNPTA</sequence>
<protein>
    <recommendedName>
        <fullName evidence="5">SAVED domain-containing protein</fullName>
    </recommendedName>
</protein>
<gene>
    <name evidence="4" type="ORF">H2204_008163</name>
</gene>
<dbReference type="NCBIfam" id="NF033611">
    <property type="entry name" value="SAVED"/>
    <property type="match status" value="1"/>
</dbReference>
<dbReference type="Pfam" id="PF18145">
    <property type="entry name" value="SAVED"/>
    <property type="match status" value="1"/>
</dbReference>
<feature type="transmembrane region" description="Helical" evidence="1">
    <location>
        <begin position="27"/>
        <end position="47"/>
    </location>
</feature>
<evidence type="ECO:0000256" key="1">
    <source>
        <dbReference type="SAM" id="Phobius"/>
    </source>
</evidence>
<comment type="caution">
    <text evidence="4">The sequence shown here is derived from an EMBL/GenBank/DDBJ whole genome shotgun (WGS) entry which is preliminary data.</text>
</comment>
<proteinExistence type="predicted"/>
<accession>A0AA38Y0P3</accession>
<dbReference type="Pfam" id="PF18303">
    <property type="entry name" value="Saf_2TM"/>
    <property type="match status" value="1"/>
</dbReference>
<feature type="domain" description="SAVED-fused 2TM effector" evidence="3">
    <location>
        <begin position="6"/>
        <end position="143"/>
    </location>
</feature>
<evidence type="ECO:0000259" key="2">
    <source>
        <dbReference type="Pfam" id="PF18145"/>
    </source>
</evidence>
<dbReference type="InterPro" id="IPR040836">
    <property type="entry name" value="SAVED"/>
</dbReference>
<dbReference type="EMBL" id="JAPDRN010000057">
    <property type="protein sequence ID" value="KAJ9631436.1"/>
    <property type="molecule type" value="Genomic_DNA"/>
</dbReference>
<feature type="domain" description="SMODS-associated and fused to various effectors" evidence="2">
    <location>
        <begin position="172"/>
        <end position="350"/>
    </location>
</feature>
<dbReference type="InterPro" id="IPR041167">
    <property type="entry name" value="Saf_2TM"/>
</dbReference>
<dbReference type="AlphaFoldDB" id="A0AA38Y0P3"/>
<name>A0AA38Y0P3_9EURO</name>
<reference evidence="4" key="1">
    <citation type="submission" date="2022-10" db="EMBL/GenBank/DDBJ databases">
        <title>Culturing micro-colonial fungi from biological soil crusts in the Mojave desert and describing Neophaeococcomyces mojavensis, and introducing the new genera and species Taxawa tesnikishii.</title>
        <authorList>
            <person name="Kurbessoian T."/>
            <person name="Stajich J.E."/>
        </authorList>
    </citation>
    <scope>NUCLEOTIDE SEQUENCE</scope>
    <source>
        <strain evidence="4">TK_35</strain>
    </source>
</reference>
<organism evidence="4">
    <name type="scientific">Knufia peltigerae</name>
    <dbReference type="NCBI Taxonomy" id="1002370"/>
    <lineage>
        <taxon>Eukaryota</taxon>
        <taxon>Fungi</taxon>
        <taxon>Dikarya</taxon>
        <taxon>Ascomycota</taxon>
        <taxon>Pezizomycotina</taxon>
        <taxon>Eurotiomycetes</taxon>
        <taxon>Chaetothyriomycetidae</taxon>
        <taxon>Chaetothyriales</taxon>
        <taxon>Trichomeriaceae</taxon>
        <taxon>Knufia</taxon>
    </lineage>
</organism>
<feature type="transmembrane region" description="Helical" evidence="1">
    <location>
        <begin position="71"/>
        <end position="94"/>
    </location>
</feature>
<keyword evidence="1" id="KW-1133">Transmembrane helix</keyword>